<dbReference type="InterPro" id="IPR000594">
    <property type="entry name" value="ThiF_NAD_FAD-bd"/>
</dbReference>
<organism evidence="2 3">
    <name type="scientific">Pseudomonas saponiphila</name>
    <dbReference type="NCBI Taxonomy" id="556534"/>
    <lineage>
        <taxon>Bacteria</taxon>
        <taxon>Pseudomonadati</taxon>
        <taxon>Pseudomonadota</taxon>
        <taxon>Gammaproteobacteria</taxon>
        <taxon>Pseudomonadales</taxon>
        <taxon>Pseudomonadaceae</taxon>
        <taxon>Pseudomonas</taxon>
    </lineage>
</organism>
<dbReference type="EMBL" id="FNTJ01000003">
    <property type="protein sequence ID" value="SED33360.1"/>
    <property type="molecule type" value="Genomic_DNA"/>
</dbReference>
<accession>A0A1H4ZVL9</accession>
<dbReference type="RefSeq" id="WP_092320794.1">
    <property type="nucleotide sequence ID" value="NZ_FNTJ01000003.1"/>
</dbReference>
<protein>
    <submittedName>
        <fullName evidence="2">PRTRC system ThiF family protein</fullName>
    </submittedName>
</protein>
<gene>
    <name evidence="2" type="ORF">SAMN05216178_6824</name>
</gene>
<dbReference type="Gene3D" id="3.40.50.720">
    <property type="entry name" value="NAD(P)-binding Rossmann-like Domain"/>
    <property type="match status" value="1"/>
</dbReference>
<dbReference type="GO" id="GO:0008641">
    <property type="term" value="F:ubiquitin-like modifier activating enzyme activity"/>
    <property type="evidence" value="ECO:0007669"/>
    <property type="project" value="InterPro"/>
</dbReference>
<dbReference type="Proteomes" id="UP000198982">
    <property type="component" value="Unassembled WGS sequence"/>
</dbReference>
<reference evidence="3" key="1">
    <citation type="submission" date="2016-10" db="EMBL/GenBank/DDBJ databases">
        <authorList>
            <person name="Varghese N."/>
            <person name="Submissions S."/>
        </authorList>
    </citation>
    <scope>NUCLEOTIDE SEQUENCE [LARGE SCALE GENOMIC DNA]</scope>
    <source>
        <strain evidence="3">DSM 9751</strain>
    </source>
</reference>
<keyword evidence="3" id="KW-1185">Reference proteome</keyword>
<name>A0A1H4ZVL9_9PSED</name>
<dbReference type="NCBIfam" id="TIGR03736">
    <property type="entry name" value="PRTRC_ThiF"/>
    <property type="match status" value="1"/>
</dbReference>
<dbReference type="CDD" id="cd01483">
    <property type="entry name" value="E1_enzyme_family"/>
    <property type="match status" value="1"/>
</dbReference>
<sequence length="253" mass="27843">MSAVPLIKQKVEFKQPKSWHGREVRVVVIGAGGNGSEVIDSLAAFHHAMICLGRSGGLHVTVIDDSKVREPNLVRQRFWPCDLGQYKSVVLANRYNLQLGLSWEGLPCRFPSVETEAAMSKADIVISAVDLPSARVAIADYKGRLKRDAMWLDLGNGHRHGQAVFGALAPAMRAEYPCVLDVYPEVRHLQDDTRKSCSTAEALASQDCLVNRTITTAGLSALWEVLRYGATDKHWIVIDLKTGMQSAHSFPPI</sequence>
<dbReference type="AlphaFoldDB" id="A0A1H4ZVL9"/>
<evidence type="ECO:0000313" key="2">
    <source>
        <dbReference type="EMBL" id="SED33360.1"/>
    </source>
</evidence>
<dbReference type="InterPro" id="IPR035985">
    <property type="entry name" value="Ubiquitin-activating_enz"/>
</dbReference>
<evidence type="ECO:0000313" key="3">
    <source>
        <dbReference type="Proteomes" id="UP000198982"/>
    </source>
</evidence>
<dbReference type="InterPro" id="IPR022500">
    <property type="entry name" value="PRTRC_ThiF"/>
</dbReference>
<feature type="domain" description="THIF-type NAD/FAD binding fold" evidence="1">
    <location>
        <begin position="22"/>
        <end position="203"/>
    </location>
</feature>
<dbReference type="SUPFAM" id="SSF69572">
    <property type="entry name" value="Activating enzymes of the ubiquitin-like proteins"/>
    <property type="match status" value="1"/>
</dbReference>
<evidence type="ECO:0000259" key="1">
    <source>
        <dbReference type="Pfam" id="PF00899"/>
    </source>
</evidence>
<dbReference type="Pfam" id="PF00899">
    <property type="entry name" value="ThiF"/>
    <property type="match status" value="1"/>
</dbReference>
<proteinExistence type="predicted"/>